<dbReference type="PANTHER" id="PTHR33103">
    <property type="entry name" value="OS01G0153900 PROTEIN"/>
    <property type="match status" value="1"/>
</dbReference>
<sequence length="307" mass="35084">MVETNTTLWIFFSASSSMPMRTIPAIIESMTTLYKEVEKLKPELADYVSKSMLLHLRNSSEKECRKLKLNIDDTEPNKMRILVPSAILTLMHKLGLKDTSSLQEITLNIGSEEVHMILKLMISKSMNKVLYAEAGEDMAEFLFSFLTFPLRSILQLLGGNSFMGSLDNLYKTILMNLLLKPSLRRGFHCRSNPLELNEEQYPSSLWCRSYSSDEHNYYIRDTTRGGGFLKGPATFMITNDLVFTPFHSVWTFSFFKSMKVPLDDLEVRTIKVGKEQALRLLNASLLSKSVLTDAFINFDLKSSKQEK</sequence>
<dbReference type="Pfam" id="PF05056">
    <property type="entry name" value="DUF674"/>
    <property type="match status" value="2"/>
</dbReference>
<gene>
    <name evidence="1" type="ORF">NE237_006022</name>
</gene>
<dbReference type="EMBL" id="JAMYWD010000004">
    <property type="protein sequence ID" value="KAJ4972848.1"/>
    <property type="molecule type" value="Genomic_DNA"/>
</dbReference>
<proteinExistence type="predicted"/>
<dbReference type="Proteomes" id="UP001141806">
    <property type="component" value="Unassembled WGS sequence"/>
</dbReference>
<reference evidence="1" key="1">
    <citation type="journal article" date="2023" name="Plant J.">
        <title>The genome of the king protea, Protea cynaroides.</title>
        <authorList>
            <person name="Chang J."/>
            <person name="Duong T.A."/>
            <person name="Schoeman C."/>
            <person name="Ma X."/>
            <person name="Roodt D."/>
            <person name="Barker N."/>
            <person name="Li Z."/>
            <person name="Van de Peer Y."/>
            <person name="Mizrachi E."/>
        </authorList>
    </citation>
    <scope>NUCLEOTIDE SEQUENCE</scope>
    <source>
        <tissue evidence="1">Young leaves</tissue>
    </source>
</reference>
<dbReference type="OrthoDB" id="1277335at2759"/>
<name>A0A9Q0KLK5_9MAGN</name>
<keyword evidence="2" id="KW-1185">Reference proteome</keyword>
<protein>
    <submittedName>
        <fullName evidence="1">Uncharacterized protein</fullName>
    </submittedName>
</protein>
<organism evidence="1 2">
    <name type="scientific">Protea cynaroides</name>
    <dbReference type="NCBI Taxonomy" id="273540"/>
    <lineage>
        <taxon>Eukaryota</taxon>
        <taxon>Viridiplantae</taxon>
        <taxon>Streptophyta</taxon>
        <taxon>Embryophyta</taxon>
        <taxon>Tracheophyta</taxon>
        <taxon>Spermatophyta</taxon>
        <taxon>Magnoliopsida</taxon>
        <taxon>Proteales</taxon>
        <taxon>Proteaceae</taxon>
        <taxon>Protea</taxon>
    </lineage>
</organism>
<dbReference type="InterPro" id="IPR007750">
    <property type="entry name" value="DUF674"/>
</dbReference>
<evidence type="ECO:0000313" key="2">
    <source>
        <dbReference type="Proteomes" id="UP001141806"/>
    </source>
</evidence>
<accession>A0A9Q0KLK5</accession>
<comment type="caution">
    <text evidence="1">The sequence shown here is derived from an EMBL/GenBank/DDBJ whole genome shotgun (WGS) entry which is preliminary data.</text>
</comment>
<dbReference type="AlphaFoldDB" id="A0A9Q0KLK5"/>
<evidence type="ECO:0000313" key="1">
    <source>
        <dbReference type="EMBL" id="KAJ4972848.1"/>
    </source>
</evidence>
<dbReference type="PANTHER" id="PTHR33103:SF27">
    <property type="entry name" value="OS04G0594700 PROTEIN"/>
    <property type="match status" value="1"/>
</dbReference>